<organism evidence="2 3">
    <name type="scientific">Paramecium primaurelia</name>
    <dbReference type="NCBI Taxonomy" id="5886"/>
    <lineage>
        <taxon>Eukaryota</taxon>
        <taxon>Sar</taxon>
        <taxon>Alveolata</taxon>
        <taxon>Ciliophora</taxon>
        <taxon>Intramacronucleata</taxon>
        <taxon>Oligohymenophorea</taxon>
        <taxon>Peniculida</taxon>
        <taxon>Parameciidae</taxon>
        <taxon>Paramecium</taxon>
    </lineage>
</organism>
<dbReference type="AlphaFoldDB" id="A0A8S1L537"/>
<dbReference type="EMBL" id="CAJJDM010000028">
    <property type="protein sequence ID" value="CAD8059866.1"/>
    <property type="molecule type" value="Genomic_DNA"/>
</dbReference>
<reference evidence="2" key="1">
    <citation type="submission" date="2021-01" db="EMBL/GenBank/DDBJ databases">
        <authorList>
            <consortium name="Genoscope - CEA"/>
            <person name="William W."/>
        </authorList>
    </citation>
    <scope>NUCLEOTIDE SEQUENCE</scope>
</reference>
<keyword evidence="1" id="KW-0175">Coiled coil</keyword>
<comment type="caution">
    <text evidence="2">The sequence shown here is derived from an EMBL/GenBank/DDBJ whole genome shotgun (WGS) entry which is preliminary data.</text>
</comment>
<feature type="coiled-coil region" evidence="1">
    <location>
        <begin position="273"/>
        <end position="300"/>
    </location>
</feature>
<dbReference type="Proteomes" id="UP000688137">
    <property type="component" value="Unassembled WGS sequence"/>
</dbReference>
<gene>
    <name evidence="2" type="ORF">PPRIM_AZ9-3.1.T0290206</name>
</gene>
<evidence type="ECO:0000313" key="3">
    <source>
        <dbReference type="Proteomes" id="UP000688137"/>
    </source>
</evidence>
<accession>A0A8S1L537</accession>
<protein>
    <submittedName>
        <fullName evidence="2">Uncharacterized protein</fullName>
    </submittedName>
</protein>
<evidence type="ECO:0000256" key="1">
    <source>
        <dbReference type="SAM" id="Coils"/>
    </source>
</evidence>
<name>A0A8S1L537_PARPR</name>
<proteinExistence type="predicted"/>
<sequence length="1256" mass="150759">MHQDPQNNEEIIQLQNIEKELSTDQQLQQICKQIGQQNQSKVQLIQDPRLLLFLQELFKALINSYIHKDLLQKAIKILNNILNKSKFKNRPIQNSDLSHYINQKYNEVLTHFYEKAFLKGPDDAFKHMNFVYYKKIARDYLQSPNCLNPAMSKNILTKIDQSYQSFTGNTPQEFEMVVFDSLNQQEQELFTQIVSEDQSKAPKQTNSLQEKFLSNLPPDLYDKFKSSNFTDIQAFKDHLIQEKQYKGIEKILGYIFVDKLNFYLNSYYFVNSAKKIQENKPDLQKLLQELEKDIIDSQKDYFSFIDIPSVKYFYKSLKSKRVRSLKGQFFSFKKKLIEFIKSEINSFEVPKKFNIAQFEKWNEIYFSLYSELQRATTIEESNLAFKIIQNVQQLILSFLKFRWNYLYLFCAIIVEARLQQEELDQILDIAYDMMQNTNKTNLNKPFDQILAQLNEKANTQILLDYFDRNGHISGYTSLQMIESLLPYINNKLIKVMLKINLQHTQKIRLINELKTYEFQLIHDCSQNLRNYPKIFEKLHDSILEGEKEEKDQKTTFLKAYPALFQQKLKQIVFERQNKQIHQQFFKQYQLNISKLKSDYQKRNLGPYQEIFQREEKISQICEQFIIKEVEKLNQQYQNDVYKDLYPIFIETFIKDNPFIFFLPALLKGLGFFKLQKQFFFEKIERVRFAAVAFKDKDQNEINKFIEYMTYQKDLYTFEQQFEIAKNIYNFYIALPQYGTDCKPITDPFPVFSQMKSITDYNSTTYNAICFFTTKFFNYDQKNLIKTEDQIKNNDLMKKISNLMSDKIQFENTQQDNYTAQYQELKNYKTVLIKEVQQINDQNFQNKCIEVFQKQASRQYIMNEIIEFKKQYKIPQNEFELYSTAKSYWIQVVSMELRQTNDITIKKKIEEYFKHLLSLQPLQLLNDKLQKDMNTLQDPYIKDFLKKHYPKYKEDFEKNPNKSVLQTTQIKQSILQMQVIQKKLSQIRSDSKYREFIVEDQQVLTFINEQFSLYMKQLLGKVFQVALAQKPGYELKVFQNKAISQNDAQMIKYRQNLELQGRFGPQKNSYLDISLLTSNENKNQLYYELCDYTPTQRQIEFRNFLIEIEPLQEDKLKNKIRKNKWKEEHPELEEVLKKRIKRGAELWNQVQDFLCKRESNENMMDSDEESDKYKGQQQQIVDFVEDDQLDQKIQEVQRSFERQLLTGKNYIKTRLNNMDNDNPLLTLKEITVKTVQFVLEQHPYFKKSKILYKSYIL</sequence>
<dbReference type="OMA" id="CKRESNE"/>
<keyword evidence="3" id="KW-1185">Reference proteome</keyword>
<evidence type="ECO:0000313" key="2">
    <source>
        <dbReference type="EMBL" id="CAD8059866.1"/>
    </source>
</evidence>